<dbReference type="Proteomes" id="UP000002039">
    <property type="component" value="Unassembled WGS sequence"/>
</dbReference>
<reference evidence="3" key="1">
    <citation type="journal article" date="2015" name="PLoS Genet.">
        <title>The dynamic genome and transcriptome of the human fungal pathogen Blastomyces and close relative Emmonsia.</title>
        <authorList>
            <person name="Munoz J.F."/>
            <person name="Gauthier G.M."/>
            <person name="Desjardins C.A."/>
            <person name="Gallo J.E."/>
            <person name="Holder J."/>
            <person name="Sullivan T.D."/>
            <person name="Marty A.J."/>
            <person name="Carmen J.C."/>
            <person name="Chen Z."/>
            <person name="Ding L."/>
            <person name="Gujja S."/>
            <person name="Magrini V."/>
            <person name="Misas E."/>
            <person name="Mitreva M."/>
            <person name="Priest M."/>
            <person name="Saif S."/>
            <person name="Whiston E.A."/>
            <person name="Young S."/>
            <person name="Zeng Q."/>
            <person name="Goldman W.E."/>
            <person name="Mardis E.R."/>
            <person name="Taylor J.W."/>
            <person name="McEwen J.G."/>
            <person name="Clay O.K."/>
            <person name="Klein B.S."/>
            <person name="Cuomo C.A."/>
        </authorList>
    </citation>
    <scope>NUCLEOTIDE SEQUENCE [LARGE SCALE GENOMIC DNA]</scope>
    <source>
        <strain evidence="3">ER-3 / ATCC MYA-2586</strain>
    </source>
</reference>
<feature type="region of interest" description="Disordered" evidence="1">
    <location>
        <begin position="105"/>
        <end position="130"/>
    </location>
</feature>
<evidence type="ECO:0000313" key="2">
    <source>
        <dbReference type="EMBL" id="OAS99505.1"/>
    </source>
</evidence>
<evidence type="ECO:0000313" key="3">
    <source>
        <dbReference type="Proteomes" id="UP000002039"/>
    </source>
</evidence>
<dbReference type="EMBL" id="EQ999973">
    <property type="protein sequence ID" value="OAS99505.1"/>
    <property type="molecule type" value="Genomic_DNA"/>
</dbReference>
<organism evidence="2 3">
    <name type="scientific">Ajellomyces dermatitidis (strain ER-3 / ATCC MYA-2586)</name>
    <name type="common">Blastomyces dermatitidis</name>
    <dbReference type="NCBI Taxonomy" id="559297"/>
    <lineage>
        <taxon>Eukaryota</taxon>
        <taxon>Fungi</taxon>
        <taxon>Dikarya</taxon>
        <taxon>Ascomycota</taxon>
        <taxon>Pezizomycotina</taxon>
        <taxon>Eurotiomycetes</taxon>
        <taxon>Eurotiomycetidae</taxon>
        <taxon>Onygenales</taxon>
        <taxon>Ajellomycetaceae</taxon>
        <taxon>Blastomyces</taxon>
    </lineage>
</organism>
<dbReference type="RefSeq" id="XP_045279233.1">
    <property type="nucleotide sequence ID" value="XM_045425433.1"/>
</dbReference>
<proteinExistence type="predicted"/>
<protein>
    <submittedName>
        <fullName evidence="2">Uncharacterized protein</fullName>
    </submittedName>
</protein>
<name>A0ABX2VRS2_AJEDR</name>
<dbReference type="GeneID" id="69031066"/>
<evidence type="ECO:0000256" key="1">
    <source>
        <dbReference type="SAM" id="MobiDB-lite"/>
    </source>
</evidence>
<feature type="region of interest" description="Disordered" evidence="1">
    <location>
        <begin position="19"/>
        <end position="49"/>
    </location>
</feature>
<keyword evidence="3" id="KW-1185">Reference proteome</keyword>
<accession>A0ABX2VRS2</accession>
<gene>
    <name evidence="2" type="ORF">BDCG_16174</name>
</gene>
<sequence length="188" mass="19437">MHKILLFFSCLTQHRQVAVPARGRTRASPQREDKGTAGPCGPNPAASQAGLRHAAGGELQIGLLRATVPGIKLSPGSSLNDHTGSYTTVLAGGGGSVATAVGGVRDGPDTDTPASRRDDTPLQGTATSTTAAREAGGDVVMRVMLPQLIDTATFNLAFLMVTEAAAAPQRHLLFTRKCQNKPSTVLQG</sequence>